<evidence type="ECO:0008006" key="4">
    <source>
        <dbReference type="Google" id="ProtNLM"/>
    </source>
</evidence>
<keyword evidence="1" id="KW-1133">Transmembrane helix</keyword>
<keyword evidence="1" id="KW-0472">Membrane</keyword>
<proteinExistence type="predicted"/>
<sequence>MTFRGRYLGAVPRVVAFAPAAKMHAGNGVRLQRLLVPLTMECAGVMALVVVSALVLAHTVHNVERQRALRSSADEEMEVDRIQPSRLRMLHNLLNRRRQQPVKVTVPVQLLPPH</sequence>
<gene>
    <name evidence="2" type="ORF">FVE85_3576</name>
</gene>
<dbReference type="Proteomes" id="UP000324585">
    <property type="component" value="Unassembled WGS sequence"/>
</dbReference>
<feature type="transmembrane region" description="Helical" evidence="1">
    <location>
        <begin position="34"/>
        <end position="57"/>
    </location>
</feature>
<dbReference type="EMBL" id="VRMN01000010">
    <property type="protein sequence ID" value="KAA8492138.1"/>
    <property type="molecule type" value="Genomic_DNA"/>
</dbReference>
<keyword evidence="3" id="KW-1185">Reference proteome</keyword>
<protein>
    <recommendedName>
        <fullName evidence="4">Transmembrane protein</fullName>
    </recommendedName>
</protein>
<dbReference type="AlphaFoldDB" id="A0A5J4YLL3"/>
<keyword evidence="1" id="KW-0812">Transmembrane</keyword>
<name>A0A5J4YLL3_PORPP</name>
<organism evidence="2 3">
    <name type="scientific">Porphyridium purpureum</name>
    <name type="common">Red alga</name>
    <name type="synonym">Porphyridium cruentum</name>
    <dbReference type="NCBI Taxonomy" id="35688"/>
    <lineage>
        <taxon>Eukaryota</taxon>
        <taxon>Rhodophyta</taxon>
        <taxon>Bangiophyceae</taxon>
        <taxon>Porphyridiales</taxon>
        <taxon>Porphyridiaceae</taxon>
        <taxon>Porphyridium</taxon>
    </lineage>
</organism>
<reference evidence="3" key="1">
    <citation type="journal article" date="2019" name="Nat. Commun.">
        <title>Expansion of phycobilisome linker gene families in mesophilic red algae.</title>
        <authorList>
            <person name="Lee J."/>
            <person name="Kim D."/>
            <person name="Bhattacharya D."/>
            <person name="Yoon H.S."/>
        </authorList>
    </citation>
    <scope>NUCLEOTIDE SEQUENCE [LARGE SCALE GENOMIC DNA]</scope>
    <source>
        <strain evidence="3">CCMP 1328</strain>
    </source>
</reference>
<comment type="caution">
    <text evidence="2">The sequence shown here is derived from an EMBL/GenBank/DDBJ whole genome shotgun (WGS) entry which is preliminary data.</text>
</comment>
<evidence type="ECO:0000313" key="3">
    <source>
        <dbReference type="Proteomes" id="UP000324585"/>
    </source>
</evidence>
<accession>A0A5J4YLL3</accession>
<evidence type="ECO:0000313" key="2">
    <source>
        <dbReference type="EMBL" id="KAA8492138.1"/>
    </source>
</evidence>
<evidence type="ECO:0000256" key="1">
    <source>
        <dbReference type="SAM" id="Phobius"/>
    </source>
</evidence>